<evidence type="ECO:0000313" key="1">
    <source>
        <dbReference type="EMBL" id="MBM1713180.1"/>
    </source>
</evidence>
<evidence type="ECO:0000313" key="2">
    <source>
        <dbReference type="Proteomes" id="UP000732193"/>
    </source>
</evidence>
<gene>
    <name evidence="1" type="ORF">JQV55_06370</name>
</gene>
<dbReference type="AlphaFoldDB" id="A0AAE2VX77"/>
<dbReference type="Proteomes" id="UP000732193">
    <property type="component" value="Unassembled WGS sequence"/>
</dbReference>
<protein>
    <submittedName>
        <fullName evidence="1">Uncharacterized protein</fullName>
    </submittedName>
</protein>
<proteinExistence type="predicted"/>
<keyword evidence="2" id="KW-1185">Reference proteome</keyword>
<dbReference type="EMBL" id="JAFBRM010000001">
    <property type="protein sequence ID" value="MBM1713180.1"/>
    <property type="molecule type" value="Genomic_DNA"/>
</dbReference>
<reference evidence="1 2" key="1">
    <citation type="submission" date="2021-01" db="EMBL/GenBank/DDBJ databases">
        <title>Diatom-associated Roseobacters Show Island Model of Population Structure.</title>
        <authorList>
            <person name="Qu L."/>
            <person name="Feng X."/>
            <person name="Chen Y."/>
            <person name="Li L."/>
            <person name="Wang X."/>
            <person name="Hu Z."/>
            <person name="Wang H."/>
            <person name="Luo H."/>
        </authorList>
    </citation>
    <scope>NUCLEOTIDE SEQUENCE [LARGE SCALE GENOMIC DNA]</scope>
    <source>
        <strain evidence="1 2">TR60-84</strain>
    </source>
</reference>
<comment type="caution">
    <text evidence="1">The sequence shown here is derived from an EMBL/GenBank/DDBJ whole genome shotgun (WGS) entry which is preliminary data.</text>
</comment>
<name>A0AAE2VX77_9RHOB</name>
<organism evidence="1 2">
    <name type="scientific">Sulfitobacter geojensis</name>
    <dbReference type="NCBI Taxonomy" id="1342299"/>
    <lineage>
        <taxon>Bacteria</taxon>
        <taxon>Pseudomonadati</taxon>
        <taxon>Pseudomonadota</taxon>
        <taxon>Alphaproteobacteria</taxon>
        <taxon>Rhodobacterales</taxon>
        <taxon>Roseobacteraceae</taxon>
        <taxon>Sulfitobacter</taxon>
    </lineage>
</organism>
<accession>A0AAE2VX77</accession>
<dbReference type="RefSeq" id="WP_203241604.1">
    <property type="nucleotide sequence ID" value="NZ_JAFBRH010000001.1"/>
</dbReference>
<sequence>MSKPAIQLSPERHAQVYAIGQALGGLTYAEAVGRMVNAEIEKGTIGPDLQGIDITATEEGLALSFDGQPAVLFSKTGVSTLANDLREFATKGHVAQIQLNVGHNYKIERKGSGVLLTLPLVGGVTKPFAFDLAHDLANLLEQKLAT</sequence>